<comment type="subcellular location">
    <subcellularLocation>
        <location evidence="1">Membrane</location>
        <topology evidence="1">Multi-pass membrane protein</topology>
    </subcellularLocation>
</comment>
<keyword evidence="13" id="KW-1185">Reference proteome</keyword>
<comment type="caution">
    <text evidence="12">The sequence shown here is derived from an EMBL/GenBank/DDBJ whole genome shotgun (WGS) entry which is preliminary data.</text>
</comment>
<reference evidence="12" key="2">
    <citation type="submission" date="2020-09" db="EMBL/GenBank/DDBJ databases">
        <authorList>
            <person name="Sun Q."/>
            <person name="Ohkuma M."/>
        </authorList>
    </citation>
    <scope>NUCLEOTIDE SEQUENCE</scope>
    <source>
        <strain evidence="12">JCM 17251</strain>
    </source>
</reference>
<dbReference type="GO" id="GO:0015648">
    <property type="term" value="F:lipid-linked peptidoglycan transporter activity"/>
    <property type="evidence" value="ECO:0007669"/>
    <property type="project" value="TreeGrafter"/>
</dbReference>
<dbReference type="GO" id="GO:0005886">
    <property type="term" value="C:plasma membrane"/>
    <property type="evidence" value="ECO:0007669"/>
    <property type="project" value="TreeGrafter"/>
</dbReference>
<dbReference type="InterPro" id="IPR018365">
    <property type="entry name" value="Cell_cycle_FtsW-rel_CS"/>
</dbReference>
<feature type="transmembrane region" description="Helical" evidence="11">
    <location>
        <begin position="188"/>
        <end position="206"/>
    </location>
</feature>
<organism evidence="12 13">
    <name type="scientific">Oceanobacillus indicireducens</name>
    <dbReference type="NCBI Taxonomy" id="1004261"/>
    <lineage>
        <taxon>Bacteria</taxon>
        <taxon>Bacillati</taxon>
        <taxon>Bacillota</taxon>
        <taxon>Bacilli</taxon>
        <taxon>Bacillales</taxon>
        <taxon>Bacillaceae</taxon>
        <taxon>Oceanobacillus</taxon>
    </lineage>
</organism>
<evidence type="ECO:0000256" key="11">
    <source>
        <dbReference type="SAM" id="Phobius"/>
    </source>
</evidence>
<dbReference type="GO" id="GO:0071555">
    <property type="term" value="P:cell wall organization"/>
    <property type="evidence" value="ECO:0007669"/>
    <property type="project" value="UniProtKB-KW"/>
</dbReference>
<evidence type="ECO:0000313" key="12">
    <source>
        <dbReference type="EMBL" id="GGN51770.1"/>
    </source>
</evidence>
<evidence type="ECO:0000256" key="7">
    <source>
        <dbReference type="ARBA" id="ARBA00022984"/>
    </source>
</evidence>
<dbReference type="GO" id="GO:0016757">
    <property type="term" value="F:glycosyltransferase activity"/>
    <property type="evidence" value="ECO:0007669"/>
    <property type="project" value="UniProtKB-KW"/>
</dbReference>
<dbReference type="InterPro" id="IPR001182">
    <property type="entry name" value="FtsW/RodA"/>
</dbReference>
<evidence type="ECO:0000313" key="13">
    <source>
        <dbReference type="Proteomes" id="UP000624041"/>
    </source>
</evidence>
<evidence type="ECO:0000256" key="9">
    <source>
        <dbReference type="ARBA" id="ARBA00023136"/>
    </source>
</evidence>
<dbReference type="RefSeq" id="WP_188856000.1">
    <property type="nucleotide sequence ID" value="NZ_BMOS01000003.1"/>
</dbReference>
<name>A0A917XTY0_9BACI</name>
<evidence type="ECO:0000256" key="1">
    <source>
        <dbReference type="ARBA" id="ARBA00004141"/>
    </source>
</evidence>
<evidence type="ECO:0000256" key="4">
    <source>
        <dbReference type="ARBA" id="ARBA00022679"/>
    </source>
</evidence>
<feature type="transmembrane region" description="Helical" evidence="11">
    <location>
        <begin position="42"/>
        <end position="61"/>
    </location>
</feature>
<feature type="transmembrane region" description="Helical" evidence="11">
    <location>
        <begin position="110"/>
        <end position="129"/>
    </location>
</feature>
<proteinExistence type="predicted"/>
<feature type="transmembrane region" description="Helical" evidence="11">
    <location>
        <begin position="12"/>
        <end position="30"/>
    </location>
</feature>
<feature type="transmembrane region" description="Helical" evidence="11">
    <location>
        <begin position="73"/>
        <end position="90"/>
    </location>
</feature>
<keyword evidence="8 11" id="KW-1133">Transmembrane helix</keyword>
<evidence type="ECO:0000256" key="6">
    <source>
        <dbReference type="ARBA" id="ARBA00022960"/>
    </source>
</evidence>
<evidence type="ECO:0000256" key="5">
    <source>
        <dbReference type="ARBA" id="ARBA00022692"/>
    </source>
</evidence>
<keyword evidence="3" id="KW-0328">Glycosyltransferase</keyword>
<dbReference type="Proteomes" id="UP000624041">
    <property type="component" value="Unassembled WGS sequence"/>
</dbReference>
<feature type="transmembrane region" description="Helical" evidence="11">
    <location>
        <begin position="284"/>
        <end position="301"/>
    </location>
</feature>
<dbReference type="AlphaFoldDB" id="A0A917XTY0"/>
<dbReference type="PANTHER" id="PTHR30474">
    <property type="entry name" value="CELL CYCLE PROTEIN"/>
    <property type="match status" value="1"/>
</dbReference>
<keyword evidence="6" id="KW-0133">Cell shape</keyword>
<evidence type="ECO:0000256" key="3">
    <source>
        <dbReference type="ARBA" id="ARBA00022676"/>
    </source>
</evidence>
<feature type="transmembrane region" description="Helical" evidence="11">
    <location>
        <begin position="141"/>
        <end position="158"/>
    </location>
</feature>
<dbReference type="GO" id="GO:0032153">
    <property type="term" value="C:cell division site"/>
    <property type="evidence" value="ECO:0007669"/>
    <property type="project" value="TreeGrafter"/>
</dbReference>
<dbReference type="NCBIfam" id="TIGR02210">
    <property type="entry name" value="rodA_shape"/>
    <property type="match status" value="1"/>
</dbReference>
<sequence length="383" mass="42428">MFGNKKQLDTTILITLLGLFLFSIVAVYSGSGQYVADNPYHFVVRQVIWYAVGIGIMLAIARFDYDLLKRMALIFYLVCVGLLLLVYLFGTEKKGAQRWLNLGFIEIQPTEFMKIALIVYLAFILSKIGSEKLSFKASIKLTFKVGLISIIPFVLIMLQPDLGSALVIVGITASILVVSSISPKMIGLIFSLGTAFMGLLVYLFYFHHELFTRFFKSHQLERIYGWLYPEQYTSDYGYQLQQALLGIGSGQLGGKGLNQGVQVQSGNIPEAHTDFIFSVVGEEFGFIGSSILIFIYFLLIYRLVQIANEANDLFGSYICMGAVGLISLQVFQNIGMTIGVTPITGIALPFVSYGGSALLTNFIVIGLVLSVQLRTRKYLFADG</sequence>
<keyword evidence="10" id="KW-0961">Cell wall biogenesis/degradation</keyword>
<keyword evidence="4" id="KW-0808">Transferase</keyword>
<dbReference type="InterPro" id="IPR011923">
    <property type="entry name" value="RodA/MrdB"/>
</dbReference>
<keyword evidence="9 11" id="KW-0472">Membrane</keyword>
<dbReference type="Pfam" id="PF01098">
    <property type="entry name" value="FTSW_RODA_SPOVE"/>
    <property type="match status" value="1"/>
</dbReference>
<keyword evidence="5 11" id="KW-0812">Transmembrane</keyword>
<reference evidence="12" key="1">
    <citation type="journal article" date="2014" name="Int. J. Syst. Evol. Microbiol.">
        <title>Complete genome sequence of Corynebacterium casei LMG S-19264T (=DSM 44701T), isolated from a smear-ripened cheese.</title>
        <authorList>
            <consortium name="US DOE Joint Genome Institute (JGI-PGF)"/>
            <person name="Walter F."/>
            <person name="Albersmeier A."/>
            <person name="Kalinowski J."/>
            <person name="Ruckert C."/>
        </authorList>
    </citation>
    <scope>NUCLEOTIDE SEQUENCE</scope>
    <source>
        <strain evidence="12">JCM 17251</strain>
    </source>
</reference>
<evidence type="ECO:0000256" key="10">
    <source>
        <dbReference type="ARBA" id="ARBA00023316"/>
    </source>
</evidence>
<gene>
    <name evidence="12" type="ORF">GCM10007971_06590</name>
</gene>
<dbReference type="GO" id="GO:0008360">
    <property type="term" value="P:regulation of cell shape"/>
    <property type="evidence" value="ECO:0007669"/>
    <property type="project" value="UniProtKB-KW"/>
</dbReference>
<keyword evidence="12" id="KW-0132">Cell division</keyword>
<keyword evidence="7" id="KW-0573">Peptidoglycan synthesis</keyword>
<dbReference type="EMBL" id="BMOS01000003">
    <property type="protein sequence ID" value="GGN51770.1"/>
    <property type="molecule type" value="Genomic_DNA"/>
</dbReference>
<keyword evidence="2" id="KW-1003">Cell membrane</keyword>
<feature type="transmembrane region" description="Helical" evidence="11">
    <location>
        <begin position="346"/>
        <end position="369"/>
    </location>
</feature>
<dbReference type="PANTHER" id="PTHR30474:SF1">
    <property type="entry name" value="PEPTIDOGLYCAN GLYCOSYLTRANSFERASE MRDB"/>
    <property type="match status" value="1"/>
</dbReference>
<dbReference type="PROSITE" id="PS00428">
    <property type="entry name" value="FTSW_RODA_SPOVE"/>
    <property type="match status" value="1"/>
</dbReference>
<dbReference type="GO" id="GO:0051301">
    <property type="term" value="P:cell division"/>
    <property type="evidence" value="ECO:0007669"/>
    <property type="project" value="UniProtKB-KW"/>
</dbReference>
<dbReference type="GO" id="GO:0009252">
    <property type="term" value="P:peptidoglycan biosynthetic process"/>
    <property type="evidence" value="ECO:0007669"/>
    <property type="project" value="UniProtKB-KW"/>
</dbReference>
<accession>A0A917XTY0</accession>
<evidence type="ECO:0000256" key="2">
    <source>
        <dbReference type="ARBA" id="ARBA00022475"/>
    </source>
</evidence>
<keyword evidence="12" id="KW-0131">Cell cycle</keyword>
<evidence type="ECO:0000256" key="8">
    <source>
        <dbReference type="ARBA" id="ARBA00022989"/>
    </source>
</evidence>
<feature type="transmembrane region" description="Helical" evidence="11">
    <location>
        <begin position="313"/>
        <end position="334"/>
    </location>
</feature>
<feature type="transmembrane region" description="Helical" evidence="11">
    <location>
        <begin position="164"/>
        <end position="181"/>
    </location>
</feature>
<protein>
    <submittedName>
        <fullName evidence="12">Cell division protein FtsW</fullName>
    </submittedName>
</protein>